<evidence type="ECO:0000313" key="1">
    <source>
        <dbReference type="EMBL" id="SVD67846.1"/>
    </source>
</evidence>
<gene>
    <name evidence="1" type="ORF">METZ01_LOCUS420700</name>
</gene>
<dbReference type="AlphaFoldDB" id="A0A382X9I0"/>
<feature type="non-terminal residue" evidence="1">
    <location>
        <position position="35"/>
    </location>
</feature>
<name>A0A382X9I0_9ZZZZ</name>
<reference evidence="1" key="1">
    <citation type="submission" date="2018-05" db="EMBL/GenBank/DDBJ databases">
        <authorList>
            <person name="Lanie J.A."/>
            <person name="Ng W.-L."/>
            <person name="Kazmierczak K.M."/>
            <person name="Andrzejewski T.M."/>
            <person name="Davidsen T.M."/>
            <person name="Wayne K.J."/>
            <person name="Tettelin H."/>
            <person name="Glass J.I."/>
            <person name="Rusch D."/>
            <person name="Podicherti R."/>
            <person name="Tsui H.-C.T."/>
            <person name="Winkler M.E."/>
        </authorList>
    </citation>
    <scope>NUCLEOTIDE SEQUENCE</scope>
</reference>
<proteinExistence type="predicted"/>
<protein>
    <submittedName>
        <fullName evidence="1">Uncharacterized protein</fullName>
    </submittedName>
</protein>
<accession>A0A382X9I0</accession>
<organism evidence="1">
    <name type="scientific">marine metagenome</name>
    <dbReference type="NCBI Taxonomy" id="408172"/>
    <lineage>
        <taxon>unclassified sequences</taxon>
        <taxon>metagenomes</taxon>
        <taxon>ecological metagenomes</taxon>
    </lineage>
</organism>
<sequence>MDLPKVLARPSVNKFKETTSDVNAKAGPTTVIGDI</sequence>
<dbReference type="EMBL" id="UINC01166085">
    <property type="protein sequence ID" value="SVD67846.1"/>
    <property type="molecule type" value="Genomic_DNA"/>
</dbReference>